<dbReference type="PANTHER" id="PTHR38041">
    <property type="entry name" value="CHORISMATE MUTASE"/>
    <property type="match status" value="1"/>
</dbReference>
<dbReference type="PANTHER" id="PTHR38041:SF2">
    <property type="entry name" value="SECRETED CHORISMATE MUTASE"/>
    <property type="match status" value="1"/>
</dbReference>
<dbReference type="OrthoDB" id="3825510at2"/>
<dbReference type="NCBIfam" id="TIGR01806">
    <property type="entry name" value="CM_mono2"/>
    <property type="match status" value="1"/>
</dbReference>
<evidence type="ECO:0000256" key="6">
    <source>
        <dbReference type="SAM" id="SignalP"/>
    </source>
</evidence>
<proteinExistence type="predicted"/>
<keyword evidence="3 6" id="KW-0732">Signal</keyword>
<evidence type="ECO:0000256" key="3">
    <source>
        <dbReference type="ARBA" id="ARBA00022729"/>
    </source>
</evidence>
<keyword evidence="4 5" id="KW-0413">Isomerase</keyword>
<dbReference type="AlphaFoldDB" id="A0A1A0LXR6"/>
<feature type="chain" id="PRO_5008294650" description="Chorismate mutase" evidence="6">
    <location>
        <begin position="22"/>
        <end position="181"/>
    </location>
</feature>
<dbReference type="RefSeq" id="WP_064860742.1">
    <property type="nucleotide sequence ID" value="NZ_LZSF01000272.1"/>
</dbReference>
<dbReference type="InterPro" id="IPR036263">
    <property type="entry name" value="Chorismate_II_sf"/>
</dbReference>
<comment type="caution">
    <text evidence="8">The sequence shown here is derived from an EMBL/GenBank/DDBJ whole genome shotgun (WGS) entry which is preliminary data.</text>
</comment>
<comment type="pathway">
    <text evidence="1 5">Metabolic intermediate biosynthesis; prephenate biosynthesis; prephenate from chorismate: step 1/1.</text>
</comment>
<evidence type="ECO:0000313" key="9">
    <source>
        <dbReference type="Proteomes" id="UP000093962"/>
    </source>
</evidence>
<dbReference type="UniPathway" id="UPA00120">
    <property type="reaction ID" value="UER00203"/>
</dbReference>
<evidence type="ECO:0000256" key="2">
    <source>
        <dbReference type="ARBA" id="ARBA00012404"/>
    </source>
</evidence>
<comment type="function">
    <text evidence="5">Catalyzes the Claisen rearrangement of chorismate to prephenate.</text>
</comment>
<dbReference type="Pfam" id="PF01817">
    <property type="entry name" value="CM_2"/>
    <property type="match status" value="1"/>
</dbReference>
<dbReference type="Proteomes" id="UP000093962">
    <property type="component" value="Unassembled WGS sequence"/>
</dbReference>
<dbReference type="GO" id="GO:0009697">
    <property type="term" value="P:salicylic acid biosynthetic process"/>
    <property type="evidence" value="ECO:0007669"/>
    <property type="project" value="TreeGrafter"/>
</dbReference>
<dbReference type="EC" id="5.4.99.5" evidence="2 5"/>
<evidence type="ECO:0000256" key="4">
    <source>
        <dbReference type="ARBA" id="ARBA00023235"/>
    </source>
</evidence>
<evidence type="ECO:0000256" key="1">
    <source>
        <dbReference type="ARBA" id="ARBA00004817"/>
    </source>
</evidence>
<dbReference type="Gene3D" id="1.20.59.10">
    <property type="entry name" value="Chorismate mutase"/>
    <property type="match status" value="1"/>
</dbReference>
<dbReference type="InterPro" id="IPR002701">
    <property type="entry name" value="CM_II_prokaryot"/>
</dbReference>
<accession>A0A1A0LXR6</accession>
<name>A0A1A0LXR6_MYCMU</name>
<dbReference type="InterPro" id="IPR051331">
    <property type="entry name" value="Chorismate_mutase-related"/>
</dbReference>
<dbReference type="InterPro" id="IPR036979">
    <property type="entry name" value="CM_dom_sf"/>
</dbReference>
<evidence type="ECO:0000256" key="5">
    <source>
        <dbReference type="PIRNR" id="PIRNR026640"/>
    </source>
</evidence>
<organism evidence="8 9">
    <name type="scientific">Mycolicibacterium mucogenicum</name>
    <name type="common">Mycobacterium mucogenicum</name>
    <dbReference type="NCBI Taxonomy" id="56689"/>
    <lineage>
        <taxon>Bacteria</taxon>
        <taxon>Bacillati</taxon>
        <taxon>Actinomycetota</taxon>
        <taxon>Actinomycetes</taxon>
        <taxon>Mycobacteriales</taxon>
        <taxon>Mycobacteriaceae</taxon>
        <taxon>Mycolicibacterium</taxon>
    </lineage>
</organism>
<dbReference type="SMART" id="SM00830">
    <property type="entry name" value="CM_2"/>
    <property type="match status" value="1"/>
</dbReference>
<reference evidence="8 9" key="1">
    <citation type="submission" date="2016-06" db="EMBL/GenBank/DDBJ databases">
        <authorList>
            <person name="Kjaerup R.B."/>
            <person name="Dalgaard T.S."/>
            <person name="Juul-Madsen H.R."/>
        </authorList>
    </citation>
    <scope>NUCLEOTIDE SEQUENCE [LARGE SCALE GENOMIC DNA]</scope>
    <source>
        <strain evidence="8 9">1199456.5</strain>
    </source>
</reference>
<gene>
    <name evidence="8" type="ORF">A5642_00335</name>
</gene>
<dbReference type="InterPro" id="IPR008240">
    <property type="entry name" value="Chorismate_mutase_periplasmic"/>
</dbReference>
<evidence type="ECO:0000313" key="8">
    <source>
        <dbReference type="EMBL" id="OBA77897.1"/>
    </source>
</evidence>
<comment type="catalytic activity">
    <reaction evidence="5">
        <text>chorismate = prephenate</text>
        <dbReference type="Rhea" id="RHEA:13897"/>
        <dbReference type="ChEBI" id="CHEBI:29748"/>
        <dbReference type="ChEBI" id="CHEBI:29934"/>
        <dbReference type="EC" id="5.4.99.5"/>
    </reaction>
</comment>
<sequence length="181" mass="19289">MKLATLLIAVVGMTSAPLAHADDDPLFRLVDTAAQRLQTADPVAAVKWLKGGSIEDPARVDQVLKAVGAQATASGADPVFVQKVFTDQIHATEGIEYLRFSQWKFDPATAPTTAPDLSESRTAIDGFNRTMVAELASQQGVLRGPGCAIALDAARAQVVTNQHLDPLYQQALTAATRNYCN</sequence>
<dbReference type="SUPFAM" id="SSF48600">
    <property type="entry name" value="Chorismate mutase II"/>
    <property type="match status" value="1"/>
</dbReference>
<dbReference type="EMBL" id="LZSF01000272">
    <property type="protein sequence ID" value="OBA77897.1"/>
    <property type="molecule type" value="Genomic_DNA"/>
</dbReference>
<dbReference type="NCBIfam" id="NF006741">
    <property type="entry name" value="PRK09269.1"/>
    <property type="match status" value="1"/>
</dbReference>
<dbReference type="GO" id="GO:0046417">
    <property type="term" value="P:chorismate metabolic process"/>
    <property type="evidence" value="ECO:0007669"/>
    <property type="project" value="InterPro"/>
</dbReference>
<protein>
    <recommendedName>
        <fullName evidence="2 5">Chorismate mutase</fullName>
        <ecNumber evidence="2 5">5.4.99.5</ecNumber>
    </recommendedName>
</protein>
<evidence type="ECO:0000259" key="7">
    <source>
        <dbReference type="PROSITE" id="PS51168"/>
    </source>
</evidence>
<feature type="domain" description="Chorismate mutase" evidence="7">
    <location>
        <begin position="5"/>
        <end position="100"/>
    </location>
</feature>
<dbReference type="GO" id="GO:0004106">
    <property type="term" value="F:chorismate mutase activity"/>
    <property type="evidence" value="ECO:0007669"/>
    <property type="project" value="UniProtKB-EC"/>
</dbReference>
<dbReference type="PIRSF" id="PIRSF026640">
    <property type="entry name" value="Peripl_chor_mut"/>
    <property type="match status" value="1"/>
</dbReference>
<feature type="signal peptide" evidence="6">
    <location>
        <begin position="1"/>
        <end position="21"/>
    </location>
</feature>
<dbReference type="PROSITE" id="PS51168">
    <property type="entry name" value="CHORISMATE_MUT_2"/>
    <property type="match status" value="1"/>
</dbReference>